<accession>A0A4R7JBX4</accession>
<evidence type="ECO:0000256" key="3">
    <source>
        <dbReference type="HAMAP-Rule" id="MF_00528"/>
    </source>
</evidence>
<dbReference type="SUPFAM" id="SSF52972">
    <property type="entry name" value="ITPase-like"/>
    <property type="match status" value="1"/>
</dbReference>
<dbReference type="CDD" id="cd00555">
    <property type="entry name" value="Maf"/>
    <property type="match status" value="1"/>
</dbReference>
<proteinExistence type="inferred from homology"/>
<dbReference type="GO" id="GO:0009117">
    <property type="term" value="P:nucleotide metabolic process"/>
    <property type="evidence" value="ECO:0007669"/>
    <property type="project" value="UniProtKB-KW"/>
</dbReference>
<dbReference type="GO" id="GO:0047429">
    <property type="term" value="F:nucleoside triphosphate diphosphatase activity"/>
    <property type="evidence" value="ECO:0007669"/>
    <property type="project" value="UniProtKB-EC"/>
</dbReference>
<comment type="catalytic activity">
    <reaction evidence="3">
        <text>a 2'-deoxyribonucleoside 5'-triphosphate + H2O = a 2'-deoxyribonucleoside 5'-phosphate + diphosphate + H(+)</text>
        <dbReference type="Rhea" id="RHEA:44644"/>
        <dbReference type="ChEBI" id="CHEBI:15377"/>
        <dbReference type="ChEBI" id="CHEBI:15378"/>
        <dbReference type="ChEBI" id="CHEBI:33019"/>
        <dbReference type="ChEBI" id="CHEBI:61560"/>
        <dbReference type="ChEBI" id="CHEBI:65317"/>
        <dbReference type="EC" id="3.6.1.9"/>
    </reaction>
</comment>
<gene>
    <name evidence="4" type="ORF">CLV29_1776</name>
</gene>
<dbReference type="Gene3D" id="3.90.950.10">
    <property type="match status" value="1"/>
</dbReference>
<comment type="cofactor">
    <cofactor evidence="1 3">
        <name>a divalent metal cation</name>
        <dbReference type="ChEBI" id="CHEBI:60240"/>
    </cofactor>
</comment>
<dbReference type="InterPro" id="IPR003697">
    <property type="entry name" value="Maf-like"/>
</dbReference>
<sequence length="212" mass="22193">MSRPIPTIILASASPARMETLQNAGVDPQVIVSGVDETGIGADSVSELVASLAELKATAVHDQLLDLPGGERRPRVVIGCDSLLEFEGLPFGKPGSVSAVVERWRRMRGRCGVLRTGHHLLVDGAPGTRRTVVRNKVASATVYFAAVDDDEIEAYAATGEPAQVAGGFTIDGLGGPLIERIEGDPHTVVGISLPLLRAELRSLGLGWPAFGG</sequence>
<keyword evidence="5" id="KW-1185">Reference proteome</keyword>
<evidence type="ECO:0000256" key="2">
    <source>
        <dbReference type="ARBA" id="ARBA00022801"/>
    </source>
</evidence>
<evidence type="ECO:0000256" key="1">
    <source>
        <dbReference type="ARBA" id="ARBA00001968"/>
    </source>
</evidence>
<reference evidence="4 5" key="1">
    <citation type="submission" date="2019-03" db="EMBL/GenBank/DDBJ databases">
        <title>Genomic Encyclopedia of Archaeal and Bacterial Type Strains, Phase II (KMG-II): from individual species to whole genera.</title>
        <authorList>
            <person name="Goeker M."/>
        </authorList>
    </citation>
    <scope>NUCLEOTIDE SEQUENCE [LARGE SCALE GENOMIC DNA]</scope>
    <source>
        <strain evidence="4 5">DSM 24323</strain>
    </source>
</reference>
<feature type="active site" description="Proton acceptor" evidence="3">
    <location>
        <position position="81"/>
    </location>
</feature>
<evidence type="ECO:0000313" key="4">
    <source>
        <dbReference type="EMBL" id="TDT34123.1"/>
    </source>
</evidence>
<dbReference type="PIRSF" id="PIRSF006305">
    <property type="entry name" value="Maf"/>
    <property type="match status" value="1"/>
</dbReference>
<keyword evidence="3" id="KW-0546">Nucleotide metabolism</keyword>
<comment type="caution">
    <text evidence="4">The sequence shown here is derived from an EMBL/GenBank/DDBJ whole genome shotgun (WGS) entry which is preliminary data.</text>
</comment>
<dbReference type="NCBIfam" id="TIGR00172">
    <property type="entry name" value="maf"/>
    <property type="match status" value="1"/>
</dbReference>
<dbReference type="InterPro" id="IPR029001">
    <property type="entry name" value="ITPase-like_fam"/>
</dbReference>
<comment type="similarity">
    <text evidence="3">Belongs to the Maf family.</text>
</comment>
<dbReference type="RefSeq" id="WP_133754540.1">
    <property type="nucleotide sequence ID" value="NZ_SOAW01000001.1"/>
</dbReference>
<comment type="function">
    <text evidence="3">Nucleoside triphosphate pyrophosphatase. May have a dual role in cell division arrest and in preventing the incorporation of modified nucleotides into cellular nucleic acids.</text>
</comment>
<comment type="caution">
    <text evidence="3">Lacks conserved residue(s) required for the propagation of feature annotation.</text>
</comment>
<dbReference type="GO" id="GO:0005737">
    <property type="term" value="C:cytoplasm"/>
    <property type="evidence" value="ECO:0007669"/>
    <property type="project" value="UniProtKB-SubCell"/>
</dbReference>
<protein>
    <recommendedName>
        <fullName evidence="3">Nucleoside triphosphate pyrophosphatase</fullName>
        <ecNumber evidence="3">3.6.1.9</ecNumber>
    </recommendedName>
    <alternativeName>
        <fullName evidence="3">Nucleotide pyrophosphatase</fullName>
        <shortName evidence="3">Nucleotide PPase</shortName>
    </alternativeName>
</protein>
<dbReference type="Pfam" id="PF02545">
    <property type="entry name" value="Maf"/>
    <property type="match status" value="1"/>
</dbReference>
<dbReference type="PANTHER" id="PTHR43213">
    <property type="entry name" value="BIFUNCTIONAL DTTP/UTP PYROPHOSPHATASE/METHYLTRANSFERASE PROTEIN-RELATED"/>
    <property type="match status" value="1"/>
</dbReference>
<dbReference type="PANTHER" id="PTHR43213:SF5">
    <property type="entry name" value="BIFUNCTIONAL DTTP_UTP PYROPHOSPHATASE_METHYLTRANSFERASE PROTEIN-RELATED"/>
    <property type="match status" value="1"/>
</dbReference>
<organism evidence="4 5">
    <name type="scientific">Naumannella halotolerans</name>
    <dbReference type="NCBI Taxonomy" id="993414"/>
    <lineage>
        <taxon>Bacteria</taxon>
        <taxon>Bacillati</taxon>
        <taxon>Actinomycetota</taxon>
        <taxon>Actinomycetes</taxon>
        <taxon>Propionibacteriales</taxon>
        <taxon>Propionibacteriaceae</taxon>
        <taxon>Naumannella</taxon>
    </lineage>
</organism>
<dbReference type="HAMAP" id="MF_00528">
    <property type="entry name" value="Maf"/>
    <property type="match status" value="1"/>
</dbReference>
<keyword evidence="2 3" id="KW-0378">Hydrolase</keyword>
<comment type="catalytic activity">
    <reaction evidence="3">
        <text>a ribonucleoside 5'-triphosphate + H2O = a ribonucleoside 5'-phosphate + diphosphate + H(+)</text>
        <dbReference type="Rhea" id="RHEA:23996"/>
        <dbReference type="ChEBI" id="CHEBI:15377"/>
        <dbReference type="ChEBI" id="CHEBI:15378"/>
        <dbReference type="ChEBI" id="CHEBI:33019"/>
        <dbReference type="ChEBI" id="CHEBI:58043"/>
        <dbReference type="ChEBI" id="CHEBI:61557"/>
        <dbReference type="EC" id="3.6.1.9"/>
    </reaction>
</comment>
<keyword evidence="3" id="KW-0963">Cytoplasm</keyword>
<name>A0A4R7JBX4_9ACTN</name>
<dbReference type="AlphaFoldDB" id="A0A4R7JBX4"/>
<dbReference type="EC" id="3.6.1.9" evidence="3"/>
<dbReference type="EMBL" id="SOAW01000001">
    <property type="protein sequence ID" value="TDT34123.1"/>
    <property type="molecule type" value="Genomic_DNA"/>
</dbReference>
<evidence type="ECO:0000313" key="5">
    <source>
        <dbReference type="Proteomes" id="UP000295371"/>
    </source>
</evidence>
<dbReference type="OrthoDB" id="3527985at2"/>
<comment type="subcellular location">
    <subcellularLocation>
        <location evidence="3">Cytoplasm</location>
    </subcellularLocation>
</comment>
<dbReference type="Proteomes" id="UP000295371">
    <property type="component" value="Unassembled WGS sequence"/>
</dbReference>